<keyword evidence="1" id="KW-0805">Transcription regulation</keyword>
<dbReference type="Pfam" id="PF01037">
    <property type="entry name" value="AsnC_trans_reg"/>
    <property type="match status" value="1"/>
</dbReference>
<dbReference type="PRINTS" id="PR00033">
    <property type="entry name" value="HTHASNC"/>
</dbReference>
<reference evidence="5 6" key="1">
    <citation type="submission" date="2016-10" db="EMBL/GenBank/DDBJ databases">
        <authorList>
            <person name="de Groot N.N."/>
        </authorList>
    </citation>
    <scope>NUCLEOTIDE SEQUENCE [LARGE SCALE GENOMIC DNA]</scope>
    <source>
        <strain evidence="5 6">CGMCC 1.11030</strain>
    </source>
</reference>
<dbReference type="InterPro" id="IPR011008">
    <property type="entry name" value="Dimeric_a/b-barrel"/>
</dbReference>
<dbReference type="InterPro" id="IPR019888">
    <property type="entry name" value="Tscrpt_reg_AsnC-like"/>
</dbReference>
<dbReference type="PANTHER" id="PTHR30154">
    <property type="entry name" value="LEUCINE-RESPONSIVE REGULATORY PROTEIN"/>
    <property type="match status" value="1"/>
</dbReference>
<dbReference type="SMART" id="SM00344">
    <property type="entry name" value="HTH_ASNC"/>
    <property type="match status" value="1"/>
</dbReference>
<dbReference type="InterPro" id="IPR019885">
    <property type="entry name" value="Tscrpt_reg_HTH_AsnC-type_CS"/>
</dbReference>
<keyword evidence="3" id="KW-0804">Transcription</keyword>
<dbReference type="PROSITE" id="PS50956">
    <property type="entry name" value="HTH_ASNC_2"/>
    <property type="match status" value="1"/>
</dbReference>
<dbReference type="InterPro" id="IPR036390">
    <property type="entry name" value="WH_DNA-bd_sf"/>
</dbReference>
<dbReference type="PANTHER" id="PTHR30154:SF34">
    <property type="entry name" value="TRANSCRIPTIONAL REGULATOR AZLB"/>
    <property type="match status" value="1"/>
</dbReference>
<gene>
    <name evidence="5" type="ORF">SAMN05216258_11291</name>
</gene>
<dbReference type="RefSeq" id="WP_092864578.1">
    <property type="nucleotide sequence ID" value="NZ_FOQH01000012.1"/>
</dbReference>
<dbReference type="SUPFAM" id="SSF54909">
    <property type="entry name" value="Dimeric alpha+beta barrel"/>
    <property type="match status" value="1"/>
</dbReference>
<dbReference type="InterPro" id="IPR000485">
    <property type="entry name" value="AsnC-type_HTH_dom"/>
</dbReference>
<keyword evidence="6" id="KW-1185">Reference proteome</keyword>
<dbReference type="InterPro" id="IPR019887">
    <property type="entry name" value="Tscrpt_reg_AsnC/Lrp_C"/>
</dbReference>
<dbReference type="STRING" id="1114924.SAMN05216258_11291"/>
<proteinExistence type="predicted"/>
<dbReference type="EMBL" id="FOQH01000012">
    <property type="protein sequence ID" value="SFJ03174.1"/>
    <property type="molecule type" value="Genomic_DNA"/>
</dbReference>
<evidence type="ECO:0000256" key="3">
    <source>
        <dbReference type="ARBA" id="ARBA00023163"/>
    </source>
</evidence>
<evidence type="ECO:0000256" key="2">
    <source>
        <dbReference type="ARBA" id="ARBA00023125"/>
    </source>
</evidence>
<evidence type="ECO:0000256" key="1">
    <source>
        <dbReference type="ARBA" id="ARBA00023015"/>
    </source>
</evidence>
<dbReference type="GO" id="GO:0043200">
    <property type="term" value="P:response to amino acid"/>
    <property type="evidence" value="ECO:0007669"/>
    <property type="project" value="TreeGrafter"/>
</dbReference>
<dbReference type="GO" id="GO:0043565">
    <property type="term" value="F:sequence-specific DNA binding"/>
    <property type="evidence" value="ECO:0007669"/>
    <property type="project" value="InterPro"/>
</dbReference>
<dbReference type="InterPro" id="IPR036388">
    <property type="entry name" value="WH-like_DNA-bd_sf"/>
</dbReference>
<name>A0A1I3N1E5_9RHOB</name>
<protein>
    <submittedName>
        <fullName evidence="5">Transcriptional regulator, AsnC family</fullName>
    </submittedName>
</protein>
<dbReference type="Pfam" id="PF13404">
    <property type="entry name" value="HTH_AsnC-type"/>
    <property type="match status" value="1"/>
</dbReference>
<evidence type="ECO:0000313" key="5">
    <source>
        <dbReference type="EMBL" id="SFJ03174.1"/>
    </source>
</evidence>
<feature type="domain" description="HTH asnC-type" evidence="4">
    <location>
        <begin position="2"/>
        <end position="63"/>
    </location>
</feature>
<keyword evidence="2" id="KW-0238">DNA-binding</keyword>
<dbReference type="SUPFAM" id="SSF46785">
    <property type="entry name" value="Winged helix' DNA-binding domain"/>
    <property type="match status" value="1"/>
</dbReference>
<sequence length="160" mass="17887">MLDGIDRRLLLALQEDARRTNAELAEDVGLSMSACAKRTARLWSEGLIAGAVAILDRRRFRRPVTAMVTVTLTSPTARNSDAFVQAILRHAQVQQCHVVTGDFDFLLLIQERSIEAYHDFAMEVLGALPFVQAYKTTFVLRTWRNRDALPGWCLETPGAA</sequence>
<dbReference type="PROSITE" id="PS00519">
    <property type="entry name" value="HTH_ASNC_1"/>
    <property type="match status" value="1"/>
</dbReference>
<accession>A0A1I3N1E5</accession>
<dbReference type="Proteomes" id="UP000199377">
    <property type="component" value="Unassembled WGS sequence"/>
</dbReference>
<dbReference type="AlphaFoldDB" id="A0A1I3N1E5"/>
<dbReference type="Gene3D" id="3.30.70.920">
    <property type="match status" value="1"/>
</dbReference>
<dbReference type="Gene3D" id="1.10.10.10">
    <property type="entry name" value="Winged helix-like DNA-binding domain superfamily/Winged helix DNA-binding domain"/>
    <property type="match status" value="1"/>
</dbReference>
<evidence type="ECO:0000259" key="4">
    <source>
        <dbReference type="PROSITE" id="PS50956"/>
    </source>
</evidence>
<dbReference type="GO" id="GO:0005829">
    <property type="term" value="C:cytosol"/>
    <property type="evidence" value="ECO:0007669"/>
    <property type="project" value="TreeGrafter"/>
</dbReference>
<evidence type="ECO:0000313" key="6">
    <source>
        <dbReference type="Proteomes" id="UP000199377"/>
    </source>
</evidence>
<dbReference type="OrthoDB" id="7856348at2"/>
<organism evidence="5 6">
    <name type="scientific">Albimonas pacifica</name>
    <dbReference type="NCBI Taxonomy" id="1114924"/>
    <lineage>
        <taxon>Bacteria</taxon>
        <taxon>Pseudomonadati</taxon>
        <taxon>Pseudomonadota</taxon>
        <taxon>Alphaproteobacteria</taxon>
        <taxon>Rhodobacterales</taxon>
        <taxon>Paracoccaceae</taxon>
        <taxon>Albimonas</taxon>
    </lineage>
</organism>